<sequence>MMYLQVLIKIFQAGIILKKIKVSIVDGHVITFAR</sequence>
<name>A0A497XU38_9SPHI</name>
<evidence type="ECO:0000313" key="1">
    <source>
        <dbReference type="EMBL" id="RLJ71890.1"/>
    </source>
</evidence>
<evidence type="ECO:0000313" key="2">
    <source>
        <dbReference type="Proteomes" id="UP000273898"/>
    </source>
</evidence>
<dbReference type="AlphaFoldDB" id="A0A497XU38"/>
<proteinExistence type="predicted"/>
<organism evidence="1 2">
    <name type="scientific">Pedobacter alluvionis</name>
    <dbReference type="NCBI Taxonomy" id="475253"/>
    <lineage>
        <taxon>Bacteria</taxon>
        <taxon>Pseudomonadati</taxon>
        <taxon>Bacteroidota</taxon>
        <taxon>Sphingobacteriia</taxon>
        <taxon>Sphingobacteriales</taxon>
        <taxon>Sphingobacteriaceae</taxon>
        <taxon>Pedobacter</taxon>
    </lineage>
</organism>
<dbReference type="EMBL" id="RCCK01000015">
    <property type="protein sequence ID" value="RLJ71890.1"/>
    <property type="molecule type" value="Genomic_DNA"/>
</dbReference>
<gene>
    <name evidence="1" type="ORF">BCL90_4711</name>
</gene>
<protein>
    <submittedName>
        <fullName evidence="1">Uncharacterized protein</fullName>
    </submittedName>
</protein>
<dbReference type="Proteomes" id="UP000273898">
    <property type="component" value="Unassembled WGS sequence"/>
</dbReference>
<reference evidence="1 2" key="1">
    <citation type="submission" date="2018-10" db="EMBL/GenBank/DDBJ databases">
        <title>Genomic Encyclopedia of Archaeal and Bacterial Type Strains, Phase II (KMG-II): from individual species to whole genera.</title>
        <authorList>
            <person name="Goeker M."/>
        </authorList>
    </citation>
    <scope>NUCLEOTIDE SEQUENCE [LARGE SCALE GENOMIC DNA]</scope>
    <source>
        <strain evidence="1 2">DSM 19624</strain>
    </source>
</reference>
<comment type="caution">
    <text evidence="1">The sequence shown here is derived from an EMBL/GenBank/DDBJ whole genome shotgun (WGS) entry which is preliminary data.</text>
</comment>
<accession>A0A497XU38</accession>